<sequence>MLVLDTEDLPPADRIEAFQAVAVGESGSCSVEQEHPETGIRKKLEVWNFGPLTLFATRGSGMRIWRTPRHARFDSMNTVSIITQSQGTGAFTWNGHQQHVGQDALALAHKTAGYEYAWSGSGLSVAFMVDIERLGLPEHLVRASIPLLRHSNVAPLLLHHLRDLHHRADELSAGPGAEALASATLELTRALIVSVAADDRTRRSVAEDTLLNRVLAYVRARLTDPGLTPQSIAAAHNVSVRTLYRLCEQGGLGLEQWIIRRRMEGTRHDLAMPEHAHRTIEAVARSWGFTNPAYFSRRFHQTYGATPRQWRRLHHHQGGSEPGQ</sequence>
<evidence type="ECO:0000256" key="3">
    <source>
        <dbReference type="ARBA" id="ARBA00023163"/>
    </source>
</evidence>
<accession>A0ABY4Q3A4</accession>
<keyword evidence="3" id="KW-0804">Transcription</keyword>
<dbReference type="InterPro" id="IPR035418">
    <property type="entry name" value="AraC-bd_2"/>
</dbReference>
<evidence type="ECO:0000313" key="6">
    <source>
        <dbReference type="Proteomes" id="UP000829992"/>
    </source>
</evidence>
<dbReference type="PANTHER" id="PTHR46796">
    <property type="entry name" value="HTH-TYPE TRANSCRIPTIONAL ACTIVATOR RHAS-RELATED"/>
    <property type="match status" value="1"/>
</dbReference>
<keyword evidence="6" id="KW-1185">Reference proteome</keyword>
<feature type="domain" description="HTH araC/xylS-type" evidence="4">
    <location>
        <begin position="212"/>
        <end position="313"/>
    </location>
</feature>
<protein>
    <submittedName>
        <fullName evidence="5">Helix-turn-helix domain-containing protein</fullName>
    </submittedName>
</protein>
<evidence type="ECO:0000259" key="4">
    <source>
        <dbReference type="PROSITE" id="PS01124"/>
    </source>
</evidence>
<dbReference type="InterPro" id="IPR050204">
    <property type="entry name" value="AraC_XylS_family_regulators"/>
</dbReference>
<dbReference type="PRINTS" id="PR00032">
    <property type="entry name" value="HTHARAC"/>
</dbReference>
<dbReference type="Pfam" id="PF12833">
    <property type="entry name" value="HTH_18"/>
    <property type="match status" value="1"/>
</dbReference>
<reference evidence="5 6" key="1">
    <citation type="submission" date="2022-05" db="EMBL/GenBank/DDBJ databases">
        <authorList>
            <person name="Zhou X."/>
            <person name="Li K."/>
            <person name="Man Y."/>
        </authorList>
    </citation>
    <scope>NUCLEOTIDE SEQUENCE [LARGE SCALE GENOMIC DNA]</scope>
    <source>
        <strain evidence="5 6">MS405</strain>
    </source>
</reference>
<organism evidence="5 6">
    <name type="scientific">Streptomyces durmitorensis</name>
    <dbReference type="NCBI Taxonomy" id="319947"/>
    <lineage>
        <taxon>Bacteria</taxon>
        <taxon>Bacillati</taxon>
        <taxon>Actinomycetota</taxon>
        <taxon>Actinomycetes</taxon>
        <taxon>Kitasatosporales</taxon>
        <taxon>Streptomycetaceae</taxon>
        <taxon>Streptomyces</taxon>
    </lineage>
</organism>
<dbReference type="EMBL" id="CP097289">
    <property type="protein sequence ID" value="UQT60653.1"/>
    <property type="molecule type" value="Genomic_DNA"/>
</dbReference>
<dbReference type="InterPro" id="IPR020449">
    <property type="entry name" value="Tscrpt_reg_AraC-type_HTH"/>
</dbReference>
<dbReference type="InterPro" id="IPR009057">
    <property type="entry name" value="Homeodomain-like_sf"/>
</dbReference>
<dbReference type="SUPFAM" id="SSF46689">
    <property type="entry name" value="Homeodomain-like"/>
    <property type="match status" value="1"/>
</dbReference>
<dbReference type="RefSeq" id="WP_249591986.1">
    <property type="nucleotide sequence ID" value="NZ_BAAAQL010000018.1"/>
</dbReference>
<dbReference type="PROSITE" id="PS01124">
    <property type="entry name" value="HTH_ARAC_FAMILY_2"/>
    <property type="match status" value="1"/>
</dbReference>
<dbReference type="Gene3D" id="1.10.10.60">
    <property type="entry name" value="Homeodomain-like"/>
    <property type="match status" value="1"/>
</dbReference>
<dbReference type="Pfam" id="PF14525">
    <property type="entry name" value="AraC_binding_2"/>
    <property type="match status" value="1"/>
</dbReference>
<evidence type="ECO:0000256" key="1">
    <source>
        <dbReference type="ARBA" id="ARBA00023015"/>
    </source>
</evidence>
<evidence type="ECO:0000313" key="5">
    <source>
        <dbReference type="EMBL" id="UQT60653.1"/>
    </source>
</evidence>
<name>A0ABY4Q3A4_9ACTN</name>
<proteinExistence type="predicted"/>
<dbReference type="InterPro" id="IPR018060">
    <property type="entry name" value="HTH_AraC"/>
</dbReference>
<keyword evidence="1" id="KW-0805">Transcription regulation</keyword>
<dbReference type="SMART" id="SM00342">
    <property type="entry name" value="HTH_ARAC"/>
    <property type="match status" value="1"/>
</dbReference>
<dbReference type="PANTHER" id="PTHR46796:SF6">
    <property type="entry name" value="ARAC SUBFAMILY"/>
    <property type="match status" value="1"/>
</dbReference>
<dbReference type="Proteomes" id="UP000829992">
    <property type="component" value="Chromosome"/>
</dbReference>
<keyword evidence="2" id="KW-0238">DNA-binding</keyword>
<evidence type="ECO:0000256" key="2">
    <source>
        <dbReference type="ARBA" id="ARBA00023125"/>
    </source>
</evidence>
<gene>
    <name evidence="5" type="ORF">M4V62_39385</name>
</gene>